<evidence type="ECO:0000256" key="3">
    <source>
        <dbReference type="PROSITE-ProRule" id="PRU00176"/>
    </source>
</evidence>
<feature type="compositionally biased region" description="Polar residues" evidence="4">
    <location>
        <begin position="569"/>
        <end position="616"/>
    </location>
</feature>
<feature type="compositionally biased region" description="Polar residues" evidence="4">
    <location>
        <begin position="155"/>
        <end position="167"/>
    </location>
</feature>
<dbReference type="GO" id="GO:0003723">
    <property type="term" value="F:RNA binding"/>
    <property type="evidence" value="ECO:0007669"/>
    <property type="project" value="UniProtKB-UniRule"/>
</dbReference>
<feature type="region of interest" description="Disordered" evidence="4">
    <location>
        <begin position="1"/>
        <end position="67"/>
    </location>
</feature>
<feature type="region of interest" description="Disordered" evidence="4">
    <location>
        <begin position="374"/>
        <end position="394"/>
    </location>
</feature>
<reference evidence="6" key="1">
    <citation type="submission" date="2023-03" db="EMBL/GenBank/DDBJ databases">
        <title>Complete genome of Cladonia borealis.</title>
        <authorList>
            <person name="Park H."/>
        </authorList>
    </citation>
    <scope>NUCLEOTIDE SEQUENCE</scope>
    <source>
        <strain evidence="6">ANT050790</strain>
    </source>
</reference>
<feature type="domain" description="RRM" evidence="5">
    <location>
        <begin position="411"/>
        <end position="487"/>
    </location>
</feature>
<feature type="region of interest" description="Disordered" evidence="4">
    <location>
        <begin position="569"/>
        <end position="638"/>
    </location>
</feature>
<dbReference type="SMART" id="SM00360">
    <property type="entry name" value="RRM"/>
    <property type="match status" value="2"/>
</dbReference>
<dbReference type="AlphaFoldDB" id="A0AA39QXX3"/>
<dbReference type="Gene3D" id="3.30.70.330">
    <property type="match status" value="2"/>
</dbReference>
<dbReference type="InterPro" id="IPR012677">
    <property type="entry name" value="Nucleotide-bd_a/b_plait_sf"/>
</dbReference>
<dbReference type="Pfam" id="PF00076">
    <property type="entry name" value="RRM_1"/>
    <property type="match status" value="1"/>
</dbReference>
<evidence type="ECO:0000256" key="1">
    <source>
        <dbReference type="ARBA" id="ARBA00022737"/>
    </source>
</evidence>
<protein>
    <recommendedName>
        <fullName evidence="5">RRM domain-containing protein</fullName>
    </recommendedName>
</protein>
<feature type="compositionally biased region" description="Polar residues" evidence="4">
    <location>
        <begin position="174"/>
        <end position="183"/>
    </location>
</feature>
<feature type="region of interest" description="Disordered" evidence="4">
    <location>
        <begin position="114"/>
        <end position="193"/>
    </location>
</feature>
<dbReference type="InterPro" id="IPR000504">
    <property type="entry name" value="RRM_dom"/>
</dbReference>
<evidence type="ECO:0000313" key="6">
    <source>
        <dbReference type="EMBL" id="KAK0510110.1"/>
    </source>
</evidence>
<dbReference type="PANTHER" id="PTHR24012">
    <property type="entry name" value="RNA BINDING PROTEIN"/>
    <property type="match status" value="1"/>
</dbReference>
<keyword evidence="1" id="KW-0677">Repeat</keyword>
<sequence>MCHSPATPDKAGKHAANSSSNVAMPFAEKLTSTSKVKQASINEPSPASTYGDTVASSCPATPQEVGNHGLTESMRAAQIDPAIESISGSPMPIHETKAYTQLEARTSLSEVHFSPSNTSGIDNLHRAVSENSSPSSDRLNAIRNSPNWRGDGQGKSVTFVRQSTTQPDDPFVSSEGTIESTTGAGAAFSPRNDRAGVPVTNDNAQALLPPRACIFVANLTSTQSDDQLEHHVHKAFCQFGNCYVKIRRDPSSMPFAFTEAEAQQAVRKGRGIAITGRECRTEIARVNRSLYLSRIAGGQISEEEARQVLSKFGPVQDLWYASETDREMYRLPEGIWARFEYFQDCRDAQGGFRDDNVYRLEQPRSLEDMHARLRSRQNRASPTSTGFSPIQRRSPGRMLLLPGRSTRMDLASIFVGGLPATATQEELRHMFQIYGQILNIDIVHKASVNRVNTFAFIEYLSPEMAIAAVQASPRMYGSDIRVERKQSMDPFARRDTLMTAGESSLNRYPHDMAMQFQRGLVAGMAQAAQSMPAPPVYGGYSYYQPYDAAQYNQYAPPVNSFGTPAAVDNTITGSMPTQGPSQFQYGHQGQVSGQGLNNYSYGQTSPSYAHQLQQPPRQVYQWPPANNGVDDENASPSH</sequence>
<dbReference type="SUPFAM" id="SSF54928">
    <property type="entry name" value="RNA-binding domain, RBD"/>
    <property type="match status" value="2"/>
</dbReference>
<gene>
    <name evidence="6" type="ORF">JMJ35_007504</name>
</gene>
<keyword evidence="2 3" id="KW-0694">RNA-binding</keyword>
<feature type="compositionally biased region" description="Polar residues" evidence="4">
    <location>
        <begin position="30"/>
        <end position="60"/>
    </location>
</feature>
<evidence type="ECO:0000256" key="2">
    <source>
        <dbReference type="ARBA" id="ARBA00022884"/>
    </source>
</evidence>
<dbReference type="Proteomes" id="UP001166286">
    <property type="component" value="Unassembled WGS sequence"/>
</dbReference>
<feature type="compositionally biased region" description="Polar residues" evidence="4">
    <location>
        <begin position="129"/>
        <end position="147"/>
    </location>
</feature>
<keyword evidence="7" id="KW-1185">Reference proteome</keyword>
<accession>A0AA39QXX3</accession>
<dbReference type="InterPro" id="IPR035979">
    <property type="entry name" value="RBD_domain_sf"/>
</dbReference>
<feature type="compositionally biased region" description="Polar residues" evidence="4">
    <location>
        <begin position="378"/>
        <end position="388"/>
    </location>
</feature>
<name>A0AA39QXX3_9LECA</name>
<comment type="caution">
    <text evidence="6">The sequence shown here is derived from an EMBL/GenBank/DDBJ whole genome shotgun (WGS) entry which is preliminary data.</text>
</comment>
<proteinExistence type="predicted"/>
<evidence type="ECO:0000259" key="5">
    <source>
        <dbReference type="PROSITE" id="PS50102"/>
    </source>
</evidence>
<feature type="compositionally biased region" description="Acidic residues" evidence="4">
    <location>
        <begin position="629"/>
        <end position="638"/>
    </location>
</feature>
<evidence type="ECO:0000256" key="4">
    <source>
        <dbReference type="SAM" id="MobiDB-lite"/>
    </source>
</evidence>
<dbReference type="EMBL" id="JAFEKC020000017">
    <property type="protein sequence ID" value="KAK0510110.1"/>
    <property type="molecule type" value="Genomic_DNA"/>
</dbReference>
<dbReference type="PROSITE" id="PS50102">
    <property type="entry name" value="RRM"/>
    <property type="match status" value="1"/>
</dbReference>
<evidence type="ECO:0000313" key="7">
    <source>
        <dbReference type="Proteomes" id="UP001166286"/>
    </source>
</evidence>
<dbReference type="CDD" id="cd00590">
    <property type="entry name" value="RRM_SF"/>
    <property type="match status" value="1"/>
</dbReference>
<organism evidence="6 7">
    <name type="scientific">Cladonia borealis</name>
    <dbReference type="NCBI Taxonomy" id="184061"/>
    <lineage>
        <taxon>Eukaryota</taxon>
        <taxon>Fungi</taxon>
        <taxon>Dikarya</taxon>
        <taxon>Ascomycota</taxon>
        <taxon>Pezizomycotina</taxon>
        <taxon>Lecanoromycetes</taxon>
        <taxon>OSLEUM clade</taxon>
        <taxon>Lecanoromycetidae</taxon>
        <taxon>Lecanorales</taxon>
        <taxon>Lecanorineae</taxon>
        <taxon>Cladoniaceae</taxon>
        <taxon>Cladonia</taxon>
    </lineage>
</organism>